<dbReference type="Proteomes" id="UP000007110">
    <property type="component" value="Unassembled WGS sequence"/>
</dbReference>
<accession>A0A7M7RBN8</accession>
<dbReference type="PANTHER" id="PTHR14553:SF1">
    <property type="entry name" value="SIMILAR TO CHROMOSOME 1 OPEN READING FRAME 50"/>
    <property type="match status" value="1"/>
</dbReference>
<protein>
    <submittedName>
        <fullName evidence="1">Uncharacterized protein</fullName>
    </submittedName>
</protein>
<keyword evidence="2" id="KW-1185">Reference proteome</keyword>
<dbReference type="FunCoup" id="A0A7M7RBN8">
    <property type="interactions" value="1038"/>
</dbReference>
<dbReference type="Pfam" id="PF10504">
    <property type="entry name" value="DUF2452"/>
    <property type="match status" value="1"/>
</dbReference>
<sequence>MAKVTTISLVESNRAPMGVTLVHSDRTNTPEDPTDLVELARQVQKADEFVRANAGNRLMTIAEQIRHLQEQAKKVLEEAKRDADLHHAACNIKKRPGHRYYLYMRDSGQKYFSILSPEEWGSSCPHEYCGCYKMEYDMSWTPEKDIPKRSEEIAIIDKLLSSQAMITYDPQPNFDGIIPRIAGTGTAAENMEDS</sequence>
<dbReference type="AlphaFoldDB" id="A0A7M7RBN8"/>
<dbReference type="CTD" id="79078"/>
<name>A0A7M7RBN8_STRPU</name>
<dbReference type="OMA" id="KEWGANC"/>
<dbReference type="RefSeq" id="XP_786461.3">
    <property type="nucleotide sequence ID" value="XM_781368.5"/>
</dbReference>
<proteinExistence type="predicted"/>
<evidence type="ECO:0000313" key="2">
    <source>
        <dbReference type="Proteomes" id="UP000007110"/>
    </source>
</evidence>
<dbReference type="OrthoDB" id="9995764at2759"/>
<organism evidence="1 2">
    <name type="scientific">Strongylocentrotus purpuratus</name>
    <name type="common">Purple sea urchin</name>
    <dbReference type="NCBI Taxonomy" id="7668"/>
    <lineage>
        <taxon>Eukaryota</taxon>
        <taxon>Metazoa</taxon>
        <taxon>Echinodermata</taxon>
        <taxon>Eleutherozoa</taxon>
        <taxon>Echinozoa</taxon>
        <taxon>Echinoidea</taxon>
        <taxon>Euechinoidea</taxon>
        <taxon>Echinacea</taxon>
        <taxon>Camarodonta</taxon>
        <taxon>Echinidea</taxon>
        <taxon>Strongylocentrotidae</taxon>
        <taxon>Strongylocentrotus</taxon>
    </lineage>
</organism>
<evidence type="ECO:0000313" key="1">
    <source>
        <dbReference type="EnsemblMetazoa" id="XP_786461"/>
    </source>
</evidence>
<dbReference type="InterPro" id="IPR019534">
    <property type="entry name" value="DUF2452"/>
</dbReference>
<dbReference type="PANTHER" id="PTHR14553">
    <property type="entry name" value="UNCHARACTERIZED PROTEIN C1ORF50"/>
    <property type="match status" value="1"/>
</dbReference>
<dbReference type="GeneID" id="581362"/>
<dbReference type="InParanoid" id="A0A7M7RBN8"/>
<dbReference type="KEGG" id="spu:581362"/>
<dbReference type="EnsemblMetazoa" id="XM_781368">
    <property type="protein sequence ID" value="XP_786461"/>
    <property type="gene ID" value="LOC581362"/>
</dbReference>
<reference evidence="2" key="1">
    <citation type="submission" date="2015-02" db="EMBL/GenBank/DDBJ databases">
        <title>Genome sequencing for Strongylocentrotus purpuratus.</title>
        <authorList>
            <person name="Murali S."/>
            <person name="Liu Y."/>
            <person name="Vee V."/>
            <person name="English A."/>
            <person name="Wang M."/>
            <person name="Skinner E."/>
            <person name="Han Y."/>
            <person name="Muzny D.M."/>
            <person name="Worley K.C."/>
            <person name="Gibbs R.A."/>
        </authorList>
    </citation>
    <scope>NUCLEOTIDE SEQUENCE</scope>
</reference>
<reference evidence="1" key="2">
    <citation type="submission" date="2021-01" db="UniProtKB">
        <authorList>
            <consortium name="EnsemblMetazoa"/>
        </authorList>
    </citation>
    <scope>IDENTIFICATION</scope>
</reference>